<feature type="transmembrane region" description="Helical" evidence="2">
    <location>
        <begin position="69"/>
        <end position="92"/>
    </location>
</feature>
<reference evidence="4" key="2">
    <citation type="submission" date="2015-01" db="EMBL/GenBank/DDBJ databases">
        <title>Evolutionary Origins and Diversification of the Mycorrhizal Mutualists.</title>
        <authorList>
            <consortium name="DOE Joint Genome Institute"/>
            <consortium name="Mycorrhizal Genomics Consortium"/>
            <person name="Kohler A."/>
            <person name="Kuo A."/>
            <person name="Nagy L.G."/>
            <person name="Floudas D."/>
            <person name="Copeland A."/>
            <person name="Barry K.W."/>
            <person name="Cichocki N."/>
            <person name="Veneault-Fourrey C."/>
            <person name="LaButti K."/>
            <person name="Lindquist E.A."/>
            <person name="Lipzen A."/>
            <person name="Lundell T."/>
            <person name="Morin E."/>
            <person name="Murat C."/>
            <person name="Riley R."/>
            <person name="Ohm R."/>
            <person name="Sun H."/>
            <person name="Tunlid A."/>
            <person name="Henrissat B."/>
            <person name="Grigoriev I.V."/>
            <person name="Hibbett D.S."/>
            <person name="Martin F."/>
        </authorList>
    </citation>
    <scope>NUCLEOTIDE SEQUENCE [LARGE SCALE GENOMIC DNA]</scope>
    <source>
        <strain evidence="4">MAFF 305830</strain>
    </source>
</reference>
<protein>
    <submittedName>
        <fullName evidence="3">Uncharacterized protein</fullName>
    </submittedName>
</protein>
<keyword evidence="2" id="KW-0472">Membrane</keyword>
<gene>
    <name evidence="3" type="ORF">M408DRAFT_18986</name>
</gene>
<organism evidence="3 4">
    <name type="scientific">Serendipita vermifera MAFF 305830</name>
    <dbReference type="NCBI Taxonomy" id="933852"/>
    <lineage>
        <taxon>Eukaryota</taxon>
        <taxon>Fungi</taxon>
        <taxon>Dikarya</taxon>
        <taxon>Basidiomycota</taxon>
        <taxon>Agaricomycotina</taxon>
        <taxon>Agaricomycetes</taxon>
        <taxon>Sebacinales</taxon>
        <taxon>Serendipitaceae</taxon>
        <taxon>Serendipita</taxon>
    </lineage>
</organism>
<evidence type="ECO:0000313" key="4">
    <source>
        <dbReference type="Proteomes" id="UP000054097"/>
    </source>
</evidence>
<feature type="compositionally biased region" description="Low complexity" evidence="1">
    <location>
        <begin position="317"/>
        <end position="326"/>
    </location>
</feature>
<dbReference type="AlphaFoldDB" id="A0A0C3BPK5"/>
<feature type="compositionally biased region" description="Polar residues" evidence="1">
    <location>
        <begin position="327"/>
        <end position="350"/>
    </location>
</feature>
<keyword evidence="2" id="KW-1133">Transmembrane helix</keyword>
<accession>A0A0C3BPK5</accession>
<evidence type="ECO:0000256" key="1">
    <source>
        <dbReference type="SAM" id="MobiDB-lite"/>
    </source>
</evidence>
<feature type="transmembrane region" description="Helical" evidence="2">
    <location>
        <begin position="199"/>
        <end position="226"/>
    </location>
</feature>
<dbReference type="HOGENOM" id="CLU_067172_0_0_1"/>
<evidence type="ECO:0000256" key="2">
    <source>
        <dbReference type="SAM" id="Phobius"/>
    </source>
</evidence>
<keyword evidence="4" id="KW-1185">Reference proteome</keyword>
<feature type="region of interest" description="Disordered" evidence="1">
    <location>
        <begin position="304"/>
        <end position="356"/>
    </location>
</feature>
<sequence>MSGEGASLAEKIIIIWIGPHESVPDYSWNAPPLVKASFAFEIIWFLASLFQALIGTALYSLPAETRRPYFILLSATLATILYYLMAAIGTGLQGRVHTVITDRITVVTSIFYILAAVLQPAAALSLARQLGHKLQTTRSRVNGPIISRPWKRTLDWTLVGVALIMYIAALANNASYVAAGRTATPTASQAEHYARTSQALGYTSMALVVLLSLDVVISSISLLVVAKRARWTDRALGPIRYVVVPFSIAYASQWLIIYTYLAIVPSTSTSYDALAAEFSRIMVEGFSRIFITFGLLFTMDLPKVPPKPSETPRTRRQQTTATTMQQKPVQQPSRPTPTSYARSGLPSNVRTIADYR</sequence>
<evidence type="ECO:0000313" key="3">
    <source>
        <dbReference type="EMBL" id="KIM34024.1"/>
    </source>
</evidence>
<dbReference type="Proteomes" id="UP000054097">
    <property type="component" value="Unassembled WGS sequence"/>
</dbReference>
<keyword evidence="2" id="KW-0812">Transmembrane</keyword>
<feature type="transmembrane region" description="Helical" evidence="2">
    <location>
        <begin position="238"/>
        <end position="261"/>
    </location>
</feature>
<feature type="transmembrane region" description="Helical" evidence="2">
    <location>
        <begin position="104"/>
        <end position="127"/>
    </location>
</feature>
<feature type="transmembrane region" description="Helical" evidence="2">
    <location>
        <begin position="156"/>
        <end position="179"/>
    </location>
</feature>
<reference evidence="3 4" key="1">
    <citation type="submission" date="2014-04" db="EMBL/GenBank/DDBJ databases">
        <authorList>
            <consortium name="DOE Joint Genome Institute"/>
            <person name="Kuo A."/>
            <person name="Zuccaro A."/>
            <person name="Kohler A."/>
            <person name="Nagy L.G."/>
            <person name="Floudas D."/>
            <person name="Copeland A."/>
            <person name="Barry K.W."/>
            <person name="Cichocki N."/>
            <person name="Veneault-Fourrey C."/>
            <person name="LaButti K."/>
            <person name="Lindquist E.A."/>
            <person name="Lipzen A."/>
            <person name="Lundell T."/>
            <person name="Morin E."/>
            <person name="Murat C."/>
            <person name="Sun H."/>
            <person name="Tunlid A."/>
            <person name="Henrissat B."/>
            <person name="Grigoriev I.V."/>
            <person name="Hibbett D.S."/>
            <person name="Martin F."/>
            <person name="Nordberg H.P."/>
            <person name="Cantor M.N."/>
            <person name="Hua S.X."/>
        </authorList>
    </citation>
    <scope>NUCLEOTIDE SEQUENCE [LARGE SCALE GENOMIC DNA]</scope>
    <source>
        <strain evidence="3 4">MAFF 305830</strain>
    </source>
</reference>
<proteinExistence type="predicted"/>
<name>A0A0C3BPK5_SERVB</name>
<feature type="transmembrane region" description="Helical" evidence="2">
    <location>
        <begin position="42"/>
        <end position="62"/>
    </location>
</feature>
<dbReference type="EMBL" id="KN824277">
    <property type="protein sequence ID" value="KIM34024.1"/>
    <property type="molecule type" value="Genomic_DNA"/>
</dbReference>